<dbReference type="PANTHER" id="PTHR31286">
    <property type="entry name" value="GLYCINE-RICH CELL WALL STRUCTURAL PROTEIN 1.8-LIKE"/>
    <property type="match status" value="1"/>
</dbReference>
<reference evidence="3" key="1">
    <citation type="submission" date="2022-07" db="EMBL/GenBank/DDBJ databases">
        <authorList>
            <person name="Macas J."/>
            <person name="Novak P."/>
            <person name="Neumann P."/>
        </authorList>
    </citation>
    <scope>NUCLEOTIDE SEQUENCE</scope>
</reference>
<dbReference type="InterPro" id="IPR040256">
    <property type="entry name" value="At4g02000-like"/>
</dbReference>
<proteinExistence type="predicted"/>
<gene>
    <name evidence="3" type="ORF">CEURO_LOCUS13056</name>
</gene>
<comment type="caution">
    <text evidence="3">The sequence shown here is derived from an EMBL/GenBank/DDBJ whole genome shotgun (WGS) entry which is preliminary data.</text>
</comment>
<dbReference type="InterPro" id="IPR025558">
    <property type="entry name" value="DUF4283"/>
</dbReference>
<dbReference type="PANTHER" id="PTHR31286:SF168">
    <property type="entry name" value="DUF4283 DOMAIN-CONTAINING PROTEIN"/>
    <property type="match status" value="1"/>
</dbReference>
<keyword evidence="4" id="KW-1185">Reference proteome</keyword>
<name>A0A9P0Z9Z7_CUSEU</name>
<dbReference type="Proteomes" id="UP001152484">
    <property type="component" value="Unassembled WGS sequence"/>
</dbReference>
<dbReference type="Pfam" id="PF14111">
    <property type="entry name" value="DUF4283"/>
    <property type="match status" value="1"/>
</dbReference>
<evidence type="ECO:0000313" key="4">
    <source>
        <dbReference type="Proteomes" id="UP001152484"/>
    </source>
</evidence>
<feature type="region of interest" description="Disordered" evidence="1">
    <location>
        <begin position="1"/>
        <end position="25"/>
    </location>
</feature>
<sequence>MRLSCNHMAKKKVGNGQASSSRVTRSTTRFDILAGMEEEFPALQSEKRKGNLAKPVALGPGAVEQTASVNASTGPSSAVEQTAAMEQTALAITNASTVKQAASAAELPADIDLPSHETVTQAGFKDMMTGLNLKTAKDAGPKAATEKLTGNANVAAIKEGGSYCFGSKISPAFENSLLLSAKVGAVTQQSPGQTIAQQQSVQGNGFDTNKKPWTTLFKDNRAPSHGIKLNFVPPKGNSLDFSGRLLPSMVEMWGYCLVGYFTGHFPGLKAIHELKFKWGVKCQVRIHDKGWVIFKFQTEGERLKVLNGGPYTIFGKLIMLKILSEDFTFDDEEFLKVPIWVKFPRLPMKLWNKDAMSEVASMVGMPLTTDLVTQERSNHNFARVLIEVDASKPPMLSFPIRLPSRKVIQQAVVYETFPKFCFHCKKYGHNPFICKELHEKEELKKNLAEKELKKTNDISVDDTKDAAPMEADTEGLELGGLVEPMDTVVRAEEDTRDVLAEVPEAEIAAPDAMIMPSPISGGRIRIYCMSLRRRICLAGCGFCQAAQPGLKKKLSIFMRGDNDGRRRYFRDDAEISSTSFFFFVFHQLSEF</sequence>
<dbReference type="AlphaFoldDB" id="A0A9P0Z9Z7"/>
<protein>
    <recommendedName>
        <fullName evidence="2">DUF4283 domain-containing protein</fullName>
    </recommendedName>
</protein>
<accession>A0A9P0Z9Z7</accession>
<feature type="domain" description="DUF4283" evidence="2">
    <location>
        <begin position="251"/>
        <end position="330"/>
    </location>
</feature>
<evidence type="ECO:0000256" key="1">
    <source>
        <dbReference type="SAM" id="MobiDB-lite"/>
    </source>
</evidence>
<evidence type="ECO:0000313" key="3">
    <source>
        <dbReference type="EMBL" id="CAH9095264.1"/>
    </source>
</evidence>
<dbReference type="EMBL" id="CAMAPE010000033">
    <property type="protein sequence ID" value="CAH9095264.1"/>
    <property type="molecule type" value="Genomic_DNA"/>
</dbReference>
<organism evidence="3 4">
    <name type="scientific">Cuscuta europaea</name>
    <name type="common">European dodder</name>
    <dbReference type="NCBI Taxonomy" id="41803"/>
    <lineage>
        <taxon>Eukaryota</taxon>
        <taxon>Viridiplantae</taxon>
        <taxon>Streptophyta</taxon>
        <taxon>Embryophyta</taxon>
        <taxon>Tracheophyta</taxon>
        <taxon>Spermatophyta</taxon>
        <taxon>Magnoliopsida</taxon>
        <taxon>eudicotyledons</taxon>
        <taxon>Gunneridae</taxon>
        <taxon>Pentapetalae</taxon>
        <taxon>asterids</taxon>
        <taxon>lamiids</taxon>
        <taxon>Solanales</taxon>
        <taxon>Convolvulaceae</taxon>
        <taxon>Cuscuteae</taxon>
        <taxon>Cuscuta</taxon>
        <taxon>Cuscuta subgen. Cuscuta</taxon>
    </lineage>
</organism>
<evidence type="ECO:0000259" key="2">
    <source>
        <dbReference type="Pfam" id="PF14111"/>
    </source>
</evidence>
<dbReference type="OrthoDB" id="1939300at2759"/>